<dbReference type="Proteomes" id="UP000008825">
    <property type="component" value="Chromosome"/>
</dbReference>
<dbReference type="GO" id="GO:0006310">
    <property type="term" value="P:DNA recombination"/>
    <property type="evidence" value="ECO:0007669"/>
    <property type="project" value="UniProtKB-KW"/>
</dbReference>
<dbReference type="CDD" id="cd01184">
    <property type="entry name" value="INT_C_like_1"/>
    <property type="match status" value="1"/>
</dbReference>
<dbReference type="InterPro" id="IPR010998">
    <property type="entry name" value="Integrase_recombinase_N"/>
</dbReference>
<dbReference type="PANTHER" id="PTHR30349:SF41">
    <property type="entry name" value="INTEGRASE_RECOMBINASE PROTEIN MJ0367-RELATED"/>
    <property type="match status" value="1"/>
</dbReference>
<dbReference type="STRING" id="404380.Gbem_3007"/>
<dbReference type="Pfam" id="PF00589">
    <property type="entry name" value="Phage_integrase"/>
    <property type="match status" value="1"/>
</dbReference>
<dbReference type="HOGENOM" id="CLU_022238_0_0_7"/>
<evidence type="ECO:0000256" key="1">
    <source>
        <dbReference type="ARBA" id="ARBA00008857"/>
    </source>
</evidence>
<keyword evidence="2" id="KW-0238">DNA-binding</keyword>
<name>B5E841_CITBB</name>
<dbReference type="eggNOG" id="COG0582">
    <property type="taxonomic scope" value="Bacteria"/>
</dbReference>
<dbReference type="Gene3D" id="1.10.443.10">
    <property type="entry name" value="Intergrase catalytic core"/>
    <property type="match status" value="1"/>
</dbReference>
<dbReference type="GO" id="GO:0003677">
    <property type="term" value="F:DNA binding"/>
    <property type="evidence" value="ECO:0007669"/>
    <property type="project" value="UniProtKB-KW"/>
</dbReference>
<keyword evidence="3" id="KW-0233">DNA recombination</keyword>
<sequence>MYTYLLNRRGHYHFRLRVPSDLSQVISSAELNKSLKTKDLKEAHLLARHYLQRIHTIFSLFRAGYLDHQHVKEQIDCVLGRTRNKPESLKATAEVPASLSTYPTHRLSSIISSFISDKQMGWSLKTKMENEASLRLLLDVIGDGAIENIDRKTASLLRDALCILPANVYKVLPGIPVSRVLEELKTGCSSHPPMSTTTVNKHLSRFSTLLAYCVREGILRSNPAEGMTLKRKRKADEERKAYSPQDLKMIFENLRYHDSEPERYWIPILSMYTGLRLDELCQLYTEDVTEYDGVHCISVADTQDKKVKTLSSRRIVPVHPRLVKLGFLAYVRKAKANGQLRLWMNLKRRDADGYGSAYGKVFQRFNRKYITNDPLKTFHSFRHTFANSLKQQGVQESLIAEILGHTNPSITTGRYGKRFQPRVLLEAIKKLEFELD</sequence>
<dbReference type="InterPro" id="IPR046668">
    <property type="entry name" value="DUF6538"/>
</dbReference>
<dbReference type="SUPFAM" id="SSF56349">
    <property type="entry name" value="DNA breaking-rejoining enzymes"/>
    <property type="match status" value="1"/>
</dbReference>
<organism evidence="5 6">
    <name type="scientific">Citrifermentans bemidjiense (strain ATCC BAA-1014 / DSM 16622 / JCM 12645 / Bem)</name>
    <name type="common">Geobacter bemidjiensis</name>
    <dbReference type="NCBI Taxonomy" id="404380"/>
    <lineage>
        <taxon>Bacteria</taxon>
        <taxon>Pseudomonadati</taxon>
        <taxon>Thermodesulfobacteriota</taxon>
        <taxon>Desulfuromonadia</taxon>
        <taxon>Geobacterales</taxon>
        <taxon>Geobacteraceae</taxon>
        <taxon>Citrifermentans</taxon>
    </lineage>
</organism>
<dbReference type="KEGG" id="gbm:Gbem_3007"/>
<feature type="domain" description="Tyr recombinase" evidence="4">
    <location>
        <begin position="237"/>
        <end position="429"/>
    </location>
</feature>
<keyword evidence="6" id="KW-1185">Reference proteome</keyword>
<dbReference type="EMBL" id="CP001124">
    <property type="protein sequence ID" value="ACH40010.1"/>
    <property type="molecule type" value="Genomic_DNA"/>
</dbReference>
<evidence type="ECO:0000313" key="6">
    <source>
        <dbReference type="Proteomes" id="UP000008825"/>
    </source>
</evidence>
<dbReference type="Gene3D" id="1.10.150.130">
    <property type="match status" value="1"/>
</dbReference>
<accession>B5E841</accession>
<dbReference type="InterPro" id="IPR050090">
    <property type="entry name" value="Tyrosine_recombinase_XerCD"/>
</dbReference>
<dbReference type="InterPro" id="IPR011010">
    <property type="entry name" value="DNA_brk_join_enz"/>
</dbReference>
<gene>
    <name evidence="5" type="ordered locus">Gbem_3007</name>
</gene>
<evidence type="ECO:0000259" key="4">
    <source>
        <dbReference type="PROSITE" id="PS51898"/>
    </source>
</evidence>
<dbReference type="PANTHER" id="PTHR30349">
    <property type="entry name" value="PHAGE INTEGRASE-RELATED"/>
    <property type="match status" value="1"/>
</dbReference>
<reference evidence="5 6" key="2">
    <citation type="journal article" date="2010" name="BMC Genomics">
        <title>The genome of Geobacter bemidjiensis, exemplar for the subsurface clade of Geobacter species that predominate in Fe(III)-reducing subsurface environments.</title>
        <authorList>
            <person name="Aklujkar M."/>
            <person name="Young N.D."/>
            <person name="Holmes D."/>
            <person name="Chavan M."/>
            <person name="Risso C."/>
            <person name="Kiss H.E."/>
            <person name="Han C.S."/>
            <person name="Land M.L."/>
            <person name="Lovley D.R."/>
        </authorList>
    </citation>
    <scope>NUCLEOTIDE SEQUENCE [LARGE SCALE GENOMIC DNA]</scope>
    <source>
        <strain evidence="6">ATCC BAA-1014 / DSM 16622 / JCM 12645 / Bem</strain>
    </source>
</reference>
<dbReference type="AlphaFoldDB" id="B5E841"/>
<protein>
    <submittedName>
        <fullName evidence="5">Integrase family protein</fullName>
    </submittedName>
</protein>
<dbReference type="GO" id="GO:0015074">
    <property type="term" value="P:DNA integration"/>
    <property type="evidence" value="ECO:0007669"/>
    <property type="project" value="InterPro"/>
</dbReference>
<proteinExistence type="inferred from homology"/>
<comment type="similarity">
    <text evidence="1">Belongs to the 'phage' integrase family.</text>
</comment>
<dbReference type="InterPro" id="IPR013762">
    <property type="entry name" value="Integrase-like_cat_sf"/>
</dbReference>
<dbReference type="OrthoDB" id="9784724at2"/>
<evidence type="ECO:0000313" key="5">
    <source>
        <dbReference type="EMBL" id="ACH40010.1"/>
    </source>
</evidence>
<dbReference type="Pfam" id="PF20172">
    <property type="entry name" value="DUF6538"/>
    <property type="match status" value="1"/>
</dbReference>
<dbReference type="InterPro" id="IPR002104">
    <property type="entry name" value="Integrase_catalytic"/>
</dbReference>
<dbReference type="PROSITE" id="PS51898">
    <property type="entry name" value="TYR_RECOMBINASE"/>
    <property type="match status" value="1"/>
</dbReference>
<reference evidence="5 6" key="1">
    <citation type="submission" date="2008-07" db="EMBL/GenBank/DDBJ databases">
        <title>Complete sequence of Geobacter bemidjiensis BEM.</title>
        <authorList>
            <consortium name="US DOE Joint Genome Institute"/>
            <person name="Lucas S."/>
            <person name="Copeland A."/>
            <person name="Lapidus A."/>
            <person name="Glavina del Rio T."/>
            <person name="Dalin E."/>
            <person name="Tice H."/>
            <person name="Bruce D."/>
            <person name="Goodwin L."/>
            <person name="Pitluck S."/>
            <person name="Kiss H."/>
            <person name="Brettin T."/>
            <person name="Detter J.C."/>
            <person name="Han C."/>
            <person name="Kuske C.R."/>
            <person name="Schmutz J."/>
            <person name="Larimer F."/>
            <person name="Land M."/>
            <person name="Hauser L."/>
            <person name="Kyrpides N."/>
            <person name="Lykidis A."/>
            <person name="Lovley D."/>
            <person name="Richardson P."/>
        </authorList>
    </citation>
    <scope>NUCLEOTIDE SEQUENCE [LARGE SCALE GENOMIC DNA]</scope>
    <source>
        <strain evidence="6">ATCC BAA-1014 / DSM 16622 / JCM 12645 / Bem</strain>
    </source>
</reference>
<evidence type="ECO:0000256" key="3">
    <source>
        <dbReference type="ARBA" id="ARBA00023172"/>
    </source>
</evidence>
<evidence type="ECO:0000256" key="2">
    <source>
        <dbReference type="ARBA" id="ARBA00023125"/>
    </source>
</evidence>